<gene>
    <name evidence="2" type="ORF">GJJ64_02405</name>
</gene>
<dbReference type="RefSeq" id="WP_154286162.1">
    <property type="nucleotide sequence ID" value="NZ_WKJI01000001.1"/>
</dbReference>
<dbReference type="EMBL" id="WKJI01000001">
    <property type="protein sequence ID" value="MRX46029.1"/>
    <property type="molecule type" value="Genomic_DNA"/>
</dbReference>
<dbReference type="SUPFAM" id="SSF54593">
    <property type="entry name" value="Glyoxalase/Bleomycin resistance protein/Dihydroxybiphenyl dioxygenase"/>
    <property type="match status" value="1"/>
</dbReference>
<evidence type="ECO:0000259" key="1">
    <source>
        <dbReference type="Pfam" id="PF06983"/>
    </source>
</evidence>
<reference evidence="2 3" key="1">
    <citation type="submission" date="2019-11" db="EMBL/GenBank/DDBJ databases">
        <authorList>
            <person name="Cheng Q."/>
            <person name="Yang Z."/>
        </authorList>
    </citation>
    <scope>NUCLEOTIDE SEQUENCE [LARGE SCALE GENOMIC DNA]</scope>
    <source>
        <strain evidence="2 3">HX-22-1</strain>
    </source>
</reference>
<keyword evidence="3" id="KW-1185">Reference proteome</keyword>
<protein>
    <submittedName>
        <fullName evidence="2">VOC family protein</fullName>
    </submittedName>
</protein>
<proteinExistence type="predicted"/>
<dbReference type="AlphaFoldDB" id="A0A7K0FJ71"/>
<dbReference type="PANTHER" id="PTHR33990:SF1">
    <property type="entry name" value="PROTEIN YJDN"/>
    <property type="match status" value="1"/>
</dbReference>
<dbReference type="InterPro" id="IPR028973">
    <property type="entry name" value="PhnB-like"/>
</dbReference>
<dbReference type="InterPro" id="IPR029068">
    <property type="entry name" value="Glyas_Bleomycin-R_OHBP_Dase"/>
</dbReference>
<name>A0A7K0FJ71_9SPHI</name>
<dbReference type="CDD" id="cd06588">
    <property type="entry name" value="PhnB_like"/>
    <property type="match status" value="1"/>
</dbReference>
<evidence type="ECO:0000313" key="2">
    <source>
        <dbReference type="EMBL" id="MRX46029.1"/>
    </source>
</evidence>
<accession>A0A7K0FJ71</accession>
<dbReference type="Pfam" id="PF06983">
    <property type="entry name" value="3-dmu-9_3-mt"/>
    <property type="match status" value="1"/>
</dbReference>
<dbReference type="Proteomes" id="UP000462931">
    <property type="component" value="Unassembled WGS sequence"/>
</dbReference>
<sequence length="139" mass="15690">MFKISAYLSFRGNCREAMLFYQHCLGGRLSFQTVGESPMAAQLPQNIKDFILHAMLITDNFALMASDISPESGLLNGNALSLMLDCHQEEAIYTAFYQLSKGGIIKQALQETHWGALFGELTDKYGHHWILNFNKNQQL</sequence>
<dbReference type="Gene3D" id="3.10.180.10">
    <property type="entry name" value="2,3-Dihydroxybiphenyl 1,2-Dioxygenase, domain 1"/>
    <property type="match status" value="1"/>
</dbReference>
<evidence type="ECO:0000313" key="3">
    <source>
        <dbReference type="Proteomes" id="UP000462931"/>
    </source>
</evidence>
<dbReference type="PANTHER" id="PTHR33990">
    <property type="entry name" value="PROTEIN YJDN-RELATED"/>
    <property type="match status" value="1"/>
</dbReference>
<feature type="domain" description="PhnB-like" evidence="1">
    <location>
        <begin position="3"/>
        <end position="129"/>
    </location>
</feature>
<organism evidence="2 3">
    <name type="scientific">Pedobacter puniceum</name>
    <dbReference type="NCBI Taxonomy" id="2666136"/>
    <lineage>
        <taxon>Bacteria</taxon>
        <taxon>Pseudomonadati</taxon>
        <taxon>Bacteroidota</taxon>
        <taxon>Sphingobacteriia</taxon>
        <taxon>Sphingobacteriales</taxon>
        <taxon>Sphingobacteriaceae</taxon>
        <taxon>Pedobacter</taxon>
    </lineage>
</organism>
<comment type="caution">
    <text evidence="2">The sequence shown here is derived from an EMBL/GenBank/DDBJ whole genome shotgun (WGS) entry which is preliminary data.</text>
</comment>